<proteinExistence type="predicted"/>
<feature type="domain" description="Peptidase M12A" evidence="14">
    <location>
        <begin position="113"/>
        <end position="303"/>
    </location>
</feature>
<feature type="binding site" evidence="12">
    <location>
        <position position="210"/>
    </location>
    <ligand>
        <name>Zn(2+)</name>
        <dbReference type="ChEBI" id="CHEBI:29105"/>
        <note>catalytic</note>
    </ligand>
</feature>
<keyword evidence="8 12" id="KW-0482">Metalloprotease</keyword>
<reference evidence="16" key="1">
    <citation type="submission" date="2017-02" db="UniProtKB">
        <authorList>
            <consortium name="WormBaseParasite"/>
        </authorList>
    </citation>
    <scope>IDENTIFICATION</scope>
</reference>
<keyword evidence="6 12" id="KW-0378">Hydrolase</keyword>
<dbReference type="PANTHER" id="PTHR10127">
    <property type="entry name" value="DISCOIDIN, CUB, EGF, LAMININ , AND ZINC METALLOPROTEASE DOMAIN CONTAINING"/>
    <property type="match status" value="1"/>
</dbReference>
<keyword evidence="3 12" id="KW-0645">Protease</keyword>
<dbReference type="PIRSF" id="PIRSF036365">
    <property type="entry name" value="Astacin_nematoda"/>
    <property type="match status" value="1"/>
</dbReference>
<evidence type="ECO:0000313" key="16">
    <source>
        <dbReference type="WBParaSite" id="PTRK_0000217600.1"/>
    </source>
</evidence>
<evidence type="ECO:0000256" key="2">
    <source>
        <dbReference type="ARBA" id="ARBA00022525"/>
    </source>
</evidence>
<dbReference type="SUPFAM" id="SSF55486">
    <property type="entry name" value="Metalloproteases ('zincins'), catalytic domain"/>
    <property type="match status" value="1"/>
</dbReference>
<dbReference type="GO" id="GO:0006508">
    <property type="term" value="P:proteolysis"/>
    <property type="evidence" value="ECO:0007669"/>
    <property type="project" value="UniProtKB-KW"/>
</dbReference>
<comment type="subcellular location">
    <subcellularLocation>
        <location evidence="1 11">Secreted</location>
    </subcellularLocation>
</comment>
<dbReference type="CDD" id="cd04280">
    <property type="entry name" value="ZnMc_astacin_like"/>
    <property type="match status" value="1"/>
</dbReference>
<sequence length="453" mass="51843">MKVLLYFVLLLLSSTYGIRILRGKLKKDTMRKMSVETKNLFNKQLDKLRKLNEIMKKKFGIKNVTKESDNDAIESKLKMNPLMYQGDIILSDKQIDGIINESTNNKKKRSVTNDVTGKWDLKIYYEVEPDVNKKYIQLALSGIEEETCLKFIHGKPPKQDKYLRYFKGDGCYSYVGKMPGIGPQDISIGSGCDSIATILHETSHALGLYHEMSRSDRDKYITIKAENIDPRELSNFNIHPESIATSYNVGFNYGSIMLYHKYSFSINRNPTIFTNRYEYKRTMGQEGFLKFTDIKMINMHYCSKICPKQIPCKNGGYPNPKDCVSCLCPRFFTGVHCTDLEESDKFCGDTYLKAGPKKLFHSLSNKKRCYIKIEAQKGKKIRFTIVTSQLAGLSPCQQDRGLEVKLLEDKTVSGAMICKINKNLEMISEGTVILLLYTGIDTQDYVNFSYEAI</sequence>
<name>A0A0N4Z573_PARTI</name>
<feature type="signal peptide" evidence="11 13">
    <location>
        <begin position="1"/>
        <end position="17"/>
    </location>
</feature>
<keyword evidence="4 12" id="KW-0479">Metal-binding</keyword>
<dbReference type="GO" id="GO:0008270">
    <property type="term" value="F:zinc ion binding"/>
    <property type="evidence" value="ECO:0007669"/>
    <property type="project" value="UniProtKB-UniRule"/>
</dbReference>
<dbReference type="InterPro" id="IPR034035">
    <property type="entry name" value="Astacin-like_dom"/>
</dbReference>
<dbReference type="Proteomes" id="UP000038045">
    <property type="component" value="Unplaced"/>
</dbReference>
<feature type="chain" id="PRO_5005733217" description="Zinc metalloproteinase" evidence="11 13">
    <location>
        <begin position="18"/>
        <end position="453"/>
    </location>
</feature>
<keyword evidence="9" id="KW-1015">Disulfide bond</keyword>
<evidence type="ECO:0000256" key="3">
    <source>
        <dbReference type="ARBA" id="ARBA00022670"/>
    </source>
</evidence>
<evidence type="ECO:0000256" key="6">
    <source>
        <dbReference type="ARBA" id="ARBA00022801"/>
    </source>
</evidence>
<comment type="caution">
    <text evidence="12">Lacks conserved residue(s) required for the propagation of feature annotation.</text>
</comment>
<keyword evidence="10" id="KW-0325">Glycoprotein</keyword>
<dbReference type="GO" id="GO:0018996">
    <property type="term" value="P:molting cycle, collagen and cuticulin-based cuticle"/>
    <property type="evidence" value="ECO:0007669"/>
    <property type="project" value="InterPro"/>
</dbReference>
<dbReference type="Gene3D" id="3.40.390.10">
    <property type="entry name" value="Collagenase (Catalytic Domain)"/>
    <property type="match status" value="1"/>
</dbReference>
<dbReference type="GO" id="GO:0005576">
    <property type="term" value="C:extracellular region"/>
    <property type="evidence" value="ECO:0007669"/>
    <property type="project" value="UniProtKB-SubCell"/>
</dbReference>
<evidence type="ECO:0000256" key="11">
    <source>
        <dbReference type="PIRNR" id="PIRNR036365"/>
    </source>
</evidence>
<dbReference type="PANTHER" id="PTHR10127:SF780">
    <property type="entry name" value="METALLOENDOPEPTIDASE"/>
    <property type="match status" value="1"/>
</dbReference>
<keyword evidence="15" id="KW-1185">Reference proteome</keyword>
<dbReference type="SMART" id="SM00235">
    <property type="entry name" value="ZnMc"/>
    <property type="match status" value="1"/>
</dbReference>
<feature type="binding site" evidence="12">
    <location>
        <position position="204"/>
    </location>
    <ligand>
        <name>Zn(2+)</name>
        <dbReference type="ChEBI" id="CHEBI:29105"/>
        <note>catalytic</note>
    </ligand>
</feature>
<evidence type="ECO:0000256" key="8">
    <source>
        <dbReference type="ARBA" id="ARBA00023049"/>
    </source>
</evidence>
<evidence type="ECO:0000313" key="15">
    <source>
        <dbReference type="Proteomes" id="UP000038045"/>
    </source>
</evidence>
<evidence type="ECO:0000256" key="10">
    <source>
        <dbReference type="ARBA" id="ARBA00023180"/>
    </source>
</evidence>
<dbReference type="InterPro" id="IPR001506">
    <property type="entry name" value="Peptidase_M12A"/>
</dbReference>
<dbReference type="InterPro" id="IPR006026">
    <property type="entry name" value="Peptidase_Metallo"/>
</dbReference>
<evidence type="ECO:0000256" key="12">
    <source>
        <dbReference type="PROSITE-ProRule" id="PRU01211"/>
    </source>
</evidence>
<keyword evidence="2 11" id="KW-0964">Secreted</keyword>
<evidence type="ECO:0000256" key="4">
    <source>
        <dbReference type="ARBA" id="ARBA00022723"/>
    </source>
</evidence>
<dbReference type="Pfam" id="PF01400">
    <property type="entry name" value="Astacin"/>
    <property type="match status" value="1"/>
</dbReference>
<accession>A0A0N4Z573</accession>
<comment type="cofactor">
    <cofactor evidence="12 13">
        <name>Zn(2+)</name>
        <dbReference type="ChEBI" id="CHEBI:29105"/>
    </cofactor>
    <text evidence="12 13">Binds 1 zinc ion per subunit.</text>
</comment>
<dbReference type="GO" id="GO:0004222">
    <property type="term" value="F:metalloendopeptidase activity"/>
    <property type="evidence" value="ECO:0007669"/>
    <property type="project" value="UniProtKB-UniRule"/>
</dbReference>
<evidence type="ECO:0000256" key="7">
    <source>
        <dbReference type="ARBA" id="ARBA00022833"/>
    </source>
</evidence>
<dbReference type="InterPro" id="IPR017050">
    <property type="entry name" value="Metallopeptidase_nem"/>
</dbReference>
<evidence type="ECO:0000256" key="5">
    <source>
        <dbReference type="ARBA" id="ARBA00022729"/>
    </source>
</evidence>
<dbReference type="InterPro" id="IPR024079">
    <property type="entry name" value="MetalloPept_cat_dom_sf"/>
</dbReference>
<dbReference type="PROSITE" id="PS51864">
    <property type="entry name" value="ASTACIN"/>
    <property type="match status" value="1"/>
</dbReference>
<feature type="binding site" evidence="12">
    <location>
        <position position="200"/>
    </location>
    <ligand>
        <name>Zn(2+)</name>
        <dbReference type="ChEBI" id="CHEBI:29105"/>
        <note>catalytic</note>
    </ligand>
</feature>
<dbReference type="WBParaSite" id="PTRK_0000217600.1">
    <property type="protein sequence ID" value="PTRK_0000217600.1"/>
    <property type="gene ID" value="PTRK_0000217600"/>
</dbReference>
<keyword evidence="7 12" id="KW-0862">Zinc</keyword>
<evidence type="ECO:0000256" key="1">
    <source>
        <dbReference type="ARBA" id="ARBA00004613"/>
    </source>
</evidence>
<evidence type="ECO:0000256" key="13">
    <source>
        <dbReference type="RuleBase" id="RU361183"/>
    </source>
</evidence>
<organism evidence="15 16">
    <name type="scientific">Parastrongyloides trichosuri</name>
    <name type="common">Possum-specific nematode worm</name>
    <dbReference type="NCBI Taxonomy" id="131310"/>
    <lineage>
        <taxon>Eukaryota</taxon>
        <taxon>Metazoa</taxon>
        <taxon>Ecdysozoa</taxon>
        <taxon>Nematoda</taxon>
        <taxon>Chromadorea</taxon>
        <taxon>Rhabditida</taxon>
        <taxon>Tylenchina</taxon>
        <taxon>Panagrolaimomorpha</taxon>
        <taxon>Strongyloidoidea</taxon>
        <taxon>Strongyloididae</taxon>
        <taxon>Parastrongyloides</taxon>
    </lineage>
</organism>
<keyword evidence="5 11" id="KW-0732">Signal</keyword>
<feature type="active site" evidence="12">
    <location>
        <position position="201"/>
    </location>
</feature>
<evidence type="ECO:0000259" key="14">
    <source>
        <dbReference type="PROSITE" id="PS51864"/>
    </source>
</evidence>
<evidence type="ECO:0000256" key="9">
    <source>
        <dbReference type="ARBA" id="ARBA00023157"/>
    </source>
</evidence>
<dbReference type="AlphaFoldDB" id="A0A0N4Z573"/>
<dbReference type="PRINTS" id="PR00480">
    <property type="entry name" value="ASTACIN"/>
</dbReference>
<protein>
    <recommendedName>
        <fullName evidence="11">Zinc metalloproteinase</fullName>
    </recommendedName>
</protein>